<reference evidence="2" key="1">
    <citation type="journal article" date="2022" name="Mol. Ecol. Resour.">
        <title>The genomes of chicory, endive, great burdock and yacon provide insights into Asteraceae palaeo-polyploidization history and plant inulin production.</title>
        <authorList>
            <person name="Fan W."/>
            <person name="Wang S."/>
            <person name="Wang H."/>
            <person name="Wang A."/>
            <person name="Jiang F."/>
            <person name="Liu H."/>
            <person name="Zhao H."/>
            <person name="Xu D."/>
            <person name="Zhang Y."/>
        </authorList>
    </citation>
    <scope>NUCLEOTIDE SEQUENCE [LARGE SCALE GENOMIC DNA]</scope>
    <source>
        <strain evidence="2">cv. Punajuju</strain>
    </source>
</reference>
<dbReference type="Proteomes" id="UP001055811">
    <property type="component" value="Linkage Group LG07"/>
</dbReference>
<sequence length="90" mass="9948">MVWIKDLMGQNCLLQCINRDWPGGLPRRQAQCAQEPGGVRPGAVRPGAVRPGPGAPDGYDSGSLNPNWCGLRAMIHMQEMLWYGLYSHDK</sequence>
<gene>
    <name evidence="1" type="ORF">L2E82_39090</name>
</gene>
<name>A0ACB9ALL6_CICIN</name>
<evidence type="ECO:0000313" key="1">
    <source>
        <dbReference type="EMBL" id="KAI3709330.1"/>
    </source>
</evidence>
<dbReference type="EMBL" id="CM042015">
    <property type="protein sequence ID" value="KAI3709330.1"/>
    <property type="molecule type" value="Genomic_DNA"/>
</dbReference>
<keyword evidence="2" id="KW-1185">Reference proteome</keyword>
<reference evidence="1 2" key="2">
    <citation type="journal article" date="2022" name="Mol. Ecol. Resour.">
        <title>The genomes of chicory, endive, great burdock and yacon provide insights into Asteraceae paleo-polyploidization history and plant inulin production.</title>
        <authorList>
            <person name="Fan W."/>
            <person name="Wang S."/>
            <person name="Wang H."/>
            <person name="Wang A."/>
            <person name="Jiang F."/>
            <person name="Liu H."/>
            <person name="Zhao H."/>
            <person name="Xu D."/>
            <person name="Zhang Y."/>
        </authorList>
    </citation>
    <scope>NUCLEOTIDE SEQUENCE [LARGE SCALE GENOMIC DNA]</scope>
    <source>
        <strain evidence="2">cv. Punajuju</strain>
        <tissue evidence="1">Leaves</tissue>
    </source>
</reference>
<organism evidence="1 2">
    <name type="scientific">Cichorium intybus</name>
    <name type="common">Chicory</name>
    <dbReference type="NCBI Taxonomy" id="13427"/>
    <lineage>
        <taxon>Eukaryota</taxon>
        <taxon>Viridiplantae</taxon>
        <taxon>Streptophyta</taxon>
        <taxon>Embryophyta</taxon>
        <taxon>Tracheophyta</taxon>
        <taxon>Spermatophyta</taxon>
        <taxon>Magnoliopsida</taxon>
        <taxon>eudicotyledons</taxon>
        <taxon>Gunneridae</taxon>
        <taxon>Pentapetalae</taxon>
        <taxon>asterids</taxon>
        <taxon>campanulids</taxon>
        <taxon>Asterales</taxon>
        <taxon>Asteraceae</taxon>
        <taxon>Cichorioideae</taxon>
        <taxon>Cichorieae</taxon>
        <taxon>Cichoriinae</taxon>
        <taxon>Cichorium</taxon>
    </lineage>
</organism>
<proteinExistence type="predicted"/>
<evidence type="ECO:0000313" key="2">
    <source>
        <dbReference type="Proteomes" id="UP001055811"/>
    </source>
</evidence>
<comment type="caution">
    <text evidence="1">The sequence shown here is derived from an EMBL/GenBank/DDBJ whole genome shotgun (WGS) entry which is preliminary data.</text>
</comment>
<protein>
    <submittedName>
        <fullName evidence="1">Uncharacterized protein</fullName>
    </submittedName>
</protein>
<accession>A0ACB9ALL6</accession>